<name>A0A094IQI5_9GAMM</name>
<dbReference type="PROSITE" id="PS00389">
    <property type="entry name" value="ATPASE_DELTA"/>
    <property type="match status" value="1"/>
</dbReference>
<keyword evidence="9" id="KW-0378">Hydrolase</keyword>
<evidence type="ECO:0000256" key="4">
    <source>
        <dbReference type="ARBA" id="ARBA00023065"/>
    </source>
</evidence>
<dbReference type="AlphaFoldDB" id="A0A094IQI5"/>
<dbReference type="EMBL" id="JPIN01000012">
    <property type="protein sequence ID" value="KFZ28129.1"/>
    <property type="molecule type" value="Genomic_DNA"/>
</dbReference>
<keyword evidence="8" id="KW-1003">Cell membrane</keyword>
<organism evidence="9 10">
    <name type="scientific">Pseudidiomarina atlantica</name>
    <dbReference type="NCBI Taxonomy" id="1517416"/>
    <lineage>
        <taxon>Bacteria</taxon>
        <taxon>Pseudomonadati</taxon>
        <taxon>Pseudomonadota</taxon>
        <taxon>Gammaproteobacteria</taxon>
        <taxon>Alteromonadales</taxon>
        <taxon>Idiomarinaceae</taxon>
        <taxon>Pseudidiomarina</taxon>
    </lineage>
</organism>
<keyword evidence="5 8" id="KW-0472">Membrane</keyword>
<dbReference type="HAMAP" id="MF_01416">
    <property type="entry name" value="ATP_synth_delta_bact"/>
    <property type="match status" value="1"/>
</dbReference>
<dbReference type="Pfam" id="PF00213">
    <property type="entry name" value="OSCP"/>
    <property type="match status" value="1"/>
</dbReference>
<dbReference type="PRINTS" id="PR00125">
    <property type="entry name" value="ATPASEDELTA"/>
</dbReference>
<accession>A0A094IQI5</accession>
<comment type="similarity">
    <text evidence="8">Belongs to the ATPase delta chain family.</text>
</comment>
<dbReference type="STRING" id="1517416.IDAT_11115"/>
<comment type="function">
    <text evidence="8">F(1)F(0) ATP synthase produces ATP from ADP in the presence of a proton or sodium gradient. F-type ATPases consist of two structural domains, F(1) containing the extramembraneous catalytic core and F(0) containing the membrane proton channel, linked together by a central stalk and a peripheral stalk. During catalysis, ATP synthesis in the catalytic domain of F(1) is coupled via a rotary mechanism of the central stalk subunits to proton translocation.</text>
</comment>
<keyword evidence="6 8" id="KW-0139">CF(1)</keyword>
<dbReference type="NCBIfam" id="NF004404">
    <property type="entry name" value="PRK05758.2-5"/>
    <property type="match status" value="1"/>
</dbReference>
<dbReference type="GO" id="GO:0045259">
    <property type="term" value="C:proton-transporting ATP synthase complex"/>
    <property type="evidence" value="ECO:0007669"/>
    <property type="project" value="UniProtKB-KW"/>
</dbReference>
<evidence type="ECO:0000256" key="3">
    <source>
        <dbReference type="ARBA" id="ARBA00022781"/>
    </source>
</evidence>
<dbReference type="GO" id="GO:0016787">
    <property type="term" value="F:hydrolase activity"/>
    <property type="evidence" value="ECO:0007669"/>
    <property type="project" value="UniProtKB-KW"/>
</dbReference>
<proteinExistence type="inferred from homology"/>
<dbReference type="GO" id="GO:0046933">
    <property type="term" value="F:proton-transporting ATP synthase activity, rotational mechanism"/>
    <property type="evidence" value="ECO:0007669"/>
    <property type="project" value="UniProtKB-UniRule"/>
</dbReference>
<dbReference type="InterPro" id="IPR020781">
    <property type="entry name" value="ATPase_OSCP/d_CS"/>
</dbReference>
<evidence type="ECO:0000256" key="6">
    <source>
        <dbReference type="ARBA" id="ARBA00023196"/>
    </source>
</evidence>
<evidence type="ECO:0000256" key="5">
    <source>
        <dbReference type="ARBA" id="ARBA00023136"/>
    </source>
</evidence>
<reference evidence="9 10" key="1">
    <citation type="submission" date="2014-06" db="EMBL/GenBank/DDBJ databases">
        <title>Draft genome sequence of Idiomarina sp. MCCC 1A10513.</title>
        <authorList>
            <person name="Du J."/>
            <person name="Lai Q."/>
            <person name="Shao Z."/>
        </authorList>
    </citation>
    <scope>NUCLEOTIDE SEQUENCE [LARGE SCALE GENOMIC DNA]</scope>
    <source>
        <strain evidence="9 10">MCCC 1A10513</strain>
    </source>
</reference>
<dbReference type="OrthoDB" id="9816221at2"/>
<protein>
    <recommendedName>
        <fullName evidence="8">ATP synthase subunit delta</fullName>
    </recommendedName>
    <alternativeName>
        <fullName evidence="8">ATP synthase F(1) sector subunit delta</fullName>
    </alternativeName>
    <alternativeName>
        <fullName evidence="8">F-type ATPase subunit delta</fullName>
        <shortName evidence="8">F-ATPase subunit delta</shortName>
    </alternativeName>
</protein>
<evidence type="ECO:0000313" key="9">
    <source>
        <dbReference type="EMBL" id="KFZ28129.1"/>
    </source>
</evidence>
<comment type="subcellular location">
    <subcellularLocation>
        <location evidence="8">Cell membrane</location>
        <topology evidence="8">Peripheral membrane protein</topology>
    </subcellularLocation>
    <subcellularLocation>
        <location evidence="1">Membrane</location>
    </subcellularLocation>
</comment>
<dbReference type="Proteomes" id="UP000053718">
    <property type="component" value="Unassembled WGS sequence"/>
</dbReference>
<dbReference type="PANTHER" id="PTHR11910">
    <property type="entry name" value="ATP SYNTHASE DELTA CHAIN"/>
    <property type="match status" value="1"/>
</dbReference>
<dbReference type="SUPFAM" id="SSF47928">
    <property type="entry name" value="N-terminal domain of the delta subunit of the F1F0-ATP synthase"/>
    <property type="match status" value="1"/>
</dbReference>
<dbReference type="InterPro" id="IPR026015">
    <property type="entry name" value="ATP_synth_OSCP/delta_N_sf"/>
</dbReference>
<dbReference type="NCBIfam" id="TIGR01145">
    <property type="entry name" value="ATP_synt_delta"/>
    <property type="match status" value="1"/>
</dbReference>
<dbReference type="NCBIfam" id="NF004402">
    <property type="entry name" value="PRK05758.2-2"/>
    <property type="match status" value="1"/>
</dbReference>
<dbReference type="eggNOG" id="COG0712">
    <property type="taxonomic scope" value="Bacteria"/>
</dbReference>
<comment type="function">
    <text evidence="8">This protein is part of the stalk that links CF(0) to CF(1). It either transmits conformational changes from CF(0) to CF(1) or is implicated in proton conduction.</text>
</comment>
<evidence type="ECO:0000256" key="7">
    <source>
        <dbReference type="ARBA" id="ARBA00023310"/>
    </source>
</evidence>
<keyword evidence="10" id="KW-1185">Reference proteome</keyword>
<evidence type="ECO:0000256" key="2">
    <source>
        <dbReference type="ARBA" id="ARBA00022448"/>
    </source>
</evidence>
<sequence>MSELTTVARPYAKAAFDFALEKGAIEKWHEMIAFAAAVAEDEVMSAFLSSAETLEKKVDVFINVCGEQLDQNGQNFVRLMAENERLKALPAVVQLYADLRAEYEKEVTVEVTAATELTQQQQDNLAQTLEKRFSRKVKLNCSVDAAIVSGLYIKAGDTVIDGTVRGKLERLAHALQS</sequence>
<gene>
    <name evidence="8" type="primary">atpH</name>
    <name evidence="9" type="ORF">IDAT_11115</name>
</gene>
<keyword evidence="7 8" id="KW-0066">ATP synthesis</keyword>
<evidence type="ECO:0000256" key="1">
    <source>
        <dbReference type="ARBA" id="ARBA00004370"/>
    </source>
</evidence>
<keyword evidence="4 8" id="KW-0406">Ion transport</keyword>
<dbReference type="RefSeq" id="WP_034733571.1">
    <property type="nucleotide sequence ID" value="NZ_JPIN01000012.1"/>
</dbReference>
<evidence type="ECO:0000313" key="10">
    <source>
        <dbReference type="Proteomes" id="UP000053718"/>
    </source>
</evidence>
<dbReference type="InterPro" id="IPR000711">
    <property type="entry name" value="ATPase_OSCP/dsu"/>
</dbReference>
<comment type="caution">
    <text evidence="9">The sequence shown here is derived from an EMBL/GenBank/DDBJ whole genome shotgun (WGS) entry which is preliminary data.</text>
</comment>
<keyword evidence="3 8" id="KW-0375">Hydrogen ion transport</keyword>
<dbReference type="GO" id="GO:0005886">
    <property type="term" value="C:plasma membrane"/>
    <property type="evidence" value="ECO:0007669"/>
    <property type="project" value="UniProtKB-SubCell"/>
</dbReference>
<evidence type="ECO:0000256" key="8">
    <source>
        <dbReference type="HAMAP-Rule" id="MF_01416"/>
    </source>
</evidence>
<dbReference type="Gene3D" id="1.10.520.20">
    <property type="entry name" value="N-terminal domain of the delta subunit of the F1F0-ATP synthase"/>
    <property type="match status" value="1"/>
</dbReference>
<keyword evidence="2 8" id="KW-0813">Transport</keyword>